<reference evidence="3 6" key="3">
    <citation type="submission" date="2018-10" db="EMBL/GenBank/DDBJ databases">
        <title>Propionibacterium australiense Genome Sequencing and Assembly.</title>
        <authorList>
            <person name="Bernier A.-M."/>
            <person name="Bernard K."/>
        </authorList>
    </citation>
    <scope>NUCLEOTIDE SEQUENCE [LARGE SCALE GENOMIC DNA]</scope>
    <source>
        <strain evidence="3 6">NML98A078</strain>
    </source>
</reference>
<dbReference type="EMBL" id="RCIW01000002">
    <property type="protein sequence ID" value="RLP12785.1"/>
    <property type="molecule type" value="Genomic_DNA"/>
</dbReference>
<reference evidence="4" key="2">
    <citation type="submission" date="2018-08" db="EMBL/GenBank/DDBJ databases">
        <authorList>
            <person name="Ferrada E.E."/>
            <person name="Latorre B.A."/>
        </authorList>
    </citation>
    <scope>NUCLEOTIDE SEQUENCE [LARGE SCALE GENOMIC DNA]</scope>
    <source>
        <strain evidence="4">Propionibacterium_australiense1</strain>
    </source>
</reference>
<sequence>MKTIEHWINGAPYTGTPAGRIPVENPGTGEVEAELLQASAADLDHAVEVAREAQKKWAKFSLAKRVEIMFRMRQLVLDHQDEMAELIVAEHGKNYSDAIGEIQRGRETLDFATAINVALKGEYSYDISTGVDIHTLRQPVGVVAGICPFNFPAMVPMWMHPLAIATGNAFILKPASPTPSASLLTAQLYKEAGLPDGVFNVVAGSRDTVTRILEHPGINAISFVGSTPVAHIIQDTGVAHGKRVQALGGANNHAIVMPDADLDFAAQHISAAAFGAAGERCMALPVVVAVGGIGPDLAQRVKGNAERIKVGYGMDEGVEMGPVIDAKAKQRITGLIDDAEQRGANVVLDGRPLVIPGHEHGHFLGPTIIDDVPLDAPVYTEEVFGPVLTIVHADSYDEAIKIVNASPFGNGSAIFTNDGGVARRFTLDTEAGMVGVNVPIPTPVAYYSFGGWKESLLGDTHIHGPEGVKFYTRAKAITSRWPSEKTYAATMSFQREE</sequence>
<dbReference type="Pfam" id="PF00171">
    <property type="entry name" value="Aldedh"/>
    <property type="match status" value="1"/>
</dbReference>
<dbReference type="PANTHER" id="PTHR43866">
    <property type="entry name" value="MALONATE-SEMIALDEHYDE DEHYDROGENASE"/>
    <property type="match status" value="1"/>
</dbReference>
<dbReference type="GO" id="GO:0006210">
    <property type="term" value="P:thymine catabolic process"/>
    <property type="evidence" value="ECO:0007669"/>
    <property type="project" value="TreeGrafter"/>
</dbReference>
<dbReference type="OrthoDB" id="6882680at2"/>
<dbReference type="CDD" id="cd07085">
    <property type="entry name" value="ALDH_F6_MMSDH"/>
    <property type="match status" value="1"/>
</dbReference>
<dbReference type="Proteomes" id="UP000279336">
    <property type="component" value="Unassembled WGS sequence"/>
</dbReference>
<gene>
    <name evidence="3" type="primary">mmsA</name>
    <name evidence="3" type="ORF">D7U36_02050</name>
    <name evidence="4" type="ORF">PROPAUS_0051</name>
</gene>
<dbReference type="GO" id="GO:0006574">
    <property type="term" value="P:L-valine catabolic process"/>
    <property type="evidence" value="ECO:0007669"/>
    <property type="project" value="TreeGrafter"/>
</dbReference>
<protein>
    <submittedName>
        <fullName evidence="4">Methylmalonate-semialdehyde dehydrogenase (Acylating)</fullName>
    </submittedName>
    <submittedName>
        <fullName evidence="3">Methylmalonate-semialdehyde dehydrogenase (CoA acylating)</fullName>
        <ecNumber evidence="3 4">1.2.1.27</ecNumber>
    </submittedName>
</protein>
<dbReference type="AlphaFoldDB" id="A0A383S4H3"/>
<feature type="domain" description="Aldehyde dehydrogenase" evidence="2">
    <location>
        <begin position="19"/>
        <end position="477"/>
    </location>
</feature>
<name>A0A383S4H3_9ACTN</name>
<dbReference type="FunFam" id="3.40.309.10:FF:000002">
    <property type="entry name" value="Methylmalonate-semialdehyde dehydrogenase (Acylating)"/>
    <property type="match status" value="1"/>
</dbReference>
<dbReference type="EC" id="1.2.1.27" evidence="3 4"/>
<dbReference type="RefSeq" id="WP_119160566.1">
    <property type="nucleotide sequence ID" value="NZ_LR134442.1"/>
</dbReference>
<keyword evidence="5" id="KW-1185">Reference proteome</keyword>
<dbReference type="NCBIfam" id="TIGR01722">
    <property type="entry name" value="MMSDH"/>
    <property type="match status" value="1"/>
</dbReference>
<dbReference type="Gene3D" id="3.40.309.10">
    <property type="entry name" value="Aldehyde Dehydrogenase, Chain A, domain 2"/>
    <property type="match status" value="1"/>
</dbReference>
<dbReference type="InterPro" id="IPR015590">
    <property type="entry name" value="Aldehyde_DH_dom"/>
</dbReference>
<dbReference type="GO" id="GO:0004491">
    <property type="term" value="F:methylmalonate-semialdehyde dehydrogenase (acylating, NAD) activity"/>
    <property type="evidence" value="ECO:0007669"/>
    <property type="project" value="UniProtKB-EC"/>
</dbReference>
<dbReference type="EMBL" id="UNQJ01000001">
    <property type="protein sequence ID" value="SYZ32176.1"/>
    <property type="molecule type" value="Genomic_DNA"/>
</dbReference>
<evidence type="ECO:0000313" key="3">
    <source>
        <dbReference type="EMBL" id="RLP12785.1"/>
    </source>
</evidence>
<dbReference type="InterPro" id="IPR016162">
    <property type="entry name" value="Ald_DH_N"/>
</dbReference>
<accession>A0A383S4H3</accession>
<evidence type="ECO:0000313" key="5">
    <source>
        <dbReference type="Proteomes" id="UP000263928"/>
    </source>
</evidence>
<evidence type="ECO:0000313" key="6">
    <source>
        <dbReference type="Proteomes" id="UP000279336"/>
    </source>
</evidence>
<dbReference type="Gene3D" id="3.40.605.10">
    <property type="entry name" value="Aldehyde Dehydrogenase, Chain A, domain 1"/>
    <property type="match status" value="1"/>
</dbReference>
<dbReference type="InterPro" id="IPR016161">
    <property type="entry name" value="Ald_DH/histidinol_DH"/>
</dbReference>
<keyword evidence="1 4" id="KW-0560">Oxidoreductase</keyword>
<dbReference type="InterPro" id="IPR016163">
    <property type="entry name" value="Ald_DH_C"/>
</dbReference>
<evidence type="ECO:0000259" key="2">
    <source>
        <dbReference type="Pfam" id="PF00171"/>
    </source>
</evidence>
<dbReference type="PANTHER" id="PTHR43866:SF4">
    <property type="entry name" value="MALONATE-SEMIALDEHYDE DEHYDROGENASE"/>
    <property type="match status" value="1"/>
</dbReference>
<evidence type="ECO:0000313" key="4">
    <source>
        <dbReference type="EMBL" id="SYZ32176.1"/>
    </source>
</evidence>
<proteinExistence type="predicted"/>
<evidence type="ECO:0000256" key="1">
    <source>
        <dbReference type="ARBA" id="ARBA00023002"/>
    </source>
</evidence>
<dbReference type="InterPro" id="IPR010061">
    <property type="entry name" value="MeMal-semiAld_DH"/>
</dbReference>
<reference evidence="5" key="1">
    <citation type="submission" date="2018-08" db="EMBL/GenBank/DDBJ databases">
        <authorList>
            <person name="Hornung B."/>
        </authorList>
    </citation>
    <scope>NUCLEOTIDE SEQUENCE [LARGE SCALE GENOMIC DNA]</scope>
</reference>
<dbReference type="SUPFAM" id="SSF53720">
    <property type="entry name" value="ALDH-like"/>
    <property type="match status" value="1"/>
</dbReference>
<organism evidence="4 5">
    <name type="scientific">Propionibacterium australiense</name>
    <dbReference type="NCBI Taxonomy" id="119981"/>
    <lineage>
        <taxon>Bacteria</taxon>
        <taxon>Bacillati</taxon>
        <taxon>Actinomycetota</taxon>
        <taxon>Actinomycetes</taxon>
        <taxon>Propionibacteriales</taxon>
        <taxon>Propionibacteriaceae</taxon>
        <taxon>Propionibacterium</taxon>
    </lineage>
</organism>
<dbReference type="Proteomes" id="UP000263928">
    <property type="component" value="Unassembled WGS sequence"/>
</dbReference>